<sequence>MKLLLTYLILFMGEQSFAQSAFPGFLQGTWKVEHKEIYEHWDSLNDGNLKGFSYFLKDGQMTVSEYLDITRKGSNIVYTASVVRQNGGKAVSFKLTQSAGALTFENPAHDFPKKVVYKKMTDQELEVTISDGKAKSETFRMFKQGRGQSAADTANGNPSYDQALAKKLGADEYGMRSYTLVILKTGSSQTTDKQVIQELFRGHMDNINRLVKEGKLIVAGPLGRNDKTYRGIFILKDVGTADEARLLLQTDPAVKGGLLDIELYNWYGSAALPEYLPFSEKIWKVQH</sequence>
<reference evidence="3 4" key="1">
    <citation type="submission" date="2020-01" db="EMBL/GenBank/DDBJ databases">
        <title>Complete genome sequence of Chitinophaga sp. H33E-04 isolated from quinoa roots.</title>
        <authorList>
            <person name="Weon H.-Y."/>
            <person name="Lee S.A."/>
        </authorList>
    </citation>
    <scope>NUCLEOTIDE SEQUENCE [LARGE SCALE GENOMIC DNA]</scope>
    <source>
        <strain evidence="3 4">H33E-04</strain>
    </source>
</reference>
<dbReference type="EMBL" id="CP048113">
    <property type="protein sequence ID" value="QHS59108.1"/>
    <property type="molecule type" value="Genomic_DNA"/>
</dbReference>
<keyword evidence="1" id="KW-0732">Signal</keyword>
<organism evidence="3 4">
    <name type="scientific">Chitinophaga agri</name>
    <dbReference type="NCBI Taxonomy" id="2703787"/>
    <lineage>
        <taxon>Bacteria</taxon>
        <taxon>Pseudomonadati</taxon>
        <taxon>Bacteroidota</taxon>
        <taxon>Chitinophagia</taxon>
        <taxon>Chitinophagales</taxon>
        <taxon>Chitinophagaceae</taxon>
        <taxon>Chitinophaga</taxon>
    </lineage>
</organism>
<gene>
    <name evidence="3" type="ORF">GWR21_05710</name>
</gene>
<protein>
    <recommendedName>
        <fullName evidence="2">DUF6265 domain-containing protein</fullName>
    </recommendedName>
</protein>
<feature type="domain" description="DUF6265" evidence="2">
    <location>
        <begin position="25"/>
        <end position="130"/>
    </location>
</feature>
<evidence type="ECO:0000313" key="3">
    <source>
        <dbReference type="EMBL" id="QHS59108.1"/>
    </source>
</evidence>
<dbReference type="InterPro" id="IPR046232">
    <property type="entry name" value="DUF6265"/>
</dbReference>
<dbReference type="AlphaFoldDB" id="A0A6B9ZA19"/>
<evidence type="ECO:0000313" key="4">
    <source>
        <dbReference type="Proteomes" id="UP000476411"/>
    </source>
</evidence>
<dbReference type="Pfam" id="PF19780">
    <property type="entry name" value="DUF6265"/>
    <property type="match status" value="1"/>
</dbReference>
<keyword evidence="4" id="KW-1185">Reference proteome</keyword>
<evidence type="ECO:0000256" key="1">
    <source>
        <dbReference type="SAM" id="SignalP"/>
    </source>
</evidence>
<proteinExistence type="predicted"/>
<dbReference type="InterPro" id="IPR011008">
    <property type="entry name" value="Dimeric_a/b-barrel"/>
</dbReference>
<evidence type="ECO:0000259" key="2">
    <source>
        <dbReference type="Pfam" id="PF19780"/>
    </source>
</evidence>
<dbReference type="SUPFAM" id="SSF54909">
    <property type="entry name" value="Dimeric alpha+beta barrel"/>
    <property type="match status" value="1"/>
</dbReference>
<name>A0A6B9ZA19_9BACT</name>
<feature type="signal peptide" evidence="1">
    <location>
        <begin position="1"/>
        <end position="18"/>
    </location>
</feature>
<dbReference type="KEGG" id="chih:GWR21_05710"/>
<dbReference type="RefSeq" id="WP_162330810.1">
    <property type="nucleotide sequence ID" value="NZ_CP048113.1"/>
</dbReference>
<dbReference type="Proteomes" id="UP000476411">
    <property type="component" value="Chromosome"/>
</dbReference>
<accession>A0A6B9ZA19</accession>
<feature type="chain" id="PRO_5025634300" description="DUF6265 domain-containing protein" evidence="1">
    <location>
        <begin position="19"/>
        <end position="287"/>
    </location>
</feature>
<dbReference type="Gene3D" id="3.30.70.1060">
    <property type="entry name" value="Dimeric alpha+beta barrel"/>
    <property type="match status" value="1"/>
</dbReference>